<name>A0A168B5I0_9HYPO</name>
<evidence type="ECO:0000313" key="2">
    <source>
        <dbReference type="EMBL" id="KZZ94821.1"/>
    </source>
</evidence>
<comment type="caution">
    <text evidence="2">The sequence shown here is derived from an EMBL/GenBank/DDBJ whole genome shotgun (WGS) entry which is preliminary data.</text>
</comment>
<feature type="compositionally biased region" description="Basic residues" evidence="1">
    <location>
        <begin position="415"/>
        <end position="425"/>
    </location>
</feature>
<reference evidence="2 3" key="1">
    <citation type="journal article" date="2016" name="Genome Biol. Evol.">
        <title>Divergent and convergent evolution of fungal pathogenicity.</title>
        <authorList>
            <person name="Shang Y."/>
            <person name="Xiao G."/>
            <person name="Zheng P."/>
            <person name="Cen K."/>
            <person name="Zhan S."/>
            <person name="Wang C."/>
        </authorList>
    </citation>
    <scope>NUCLEOTIDE SEQUENCE [LARGE SCALE GENOMIC DNA]</scope>
    <source>
        <strain evidence="2 3">RCEF 2490</strain>
    </source>
</reference>
<feature type="region of interest" description="Disordered" evidence="1">
    <location>
        <begin position="574"/>
        <end position="803"/>
    </location>
</feature>
<dbReference type="STRING" id="1081109.A0A168B5I0"/>
<feature type="compositionally biased region" description="Basic and acidic residues" evidence="1">
    <location>
        <begin position="534"/>
        <end position="545"/>
    </location>
</feature>
<feature type="compositionally biased region" description="Polar residues" evidence="1">
    <location>
        <begin position="546"/>
        <end position="561"/>
    </location>
</feature>
<feature type="compositionally biased region" description="Polar residues" evidence="1">
    <location>
        <begin position="635"/>
        <end position="644"/>
    </location>
</feature>
<feature type="compositionally biased region" description="Polar residues" evidence="1">
    <location>
        <begin position="757"/>
        <end position="775"/>
    </location>
</feature>
<feature type="compositionally biased region" description="Low complexity" evidence="1">
    <location>
        <begin position="625"/>
        <end position="634"/>
    </location>
</feature>
<feature type="compositionally biased region" description="Low complexity" evidence="1">
    <location>
        <begin position="723"/>
        <end position="742"/>
    </location>
</feature>
<evidence type="ECO:0000256" key="1">
    <source>
        <dbReference type="SAM" id="MobiDB-lite"/>
    </source>
</evidence>
<dbReference type="EMBL" id="AZGY01000010">
    <property type="protein sequence ID" value="KZZ94821.1"/>
    <property type="molecule type" value="Genomic_DNA"/>
</dbReference>
<accession>A0A168B5I0</accession>
<feature type="region of interest" description="Disordered" evidence="1">
    <location>
        <begin position="274"/>
        <end position="561"/>
    </location>
</feature>
<dbReference type="OrthoDB" id="5243398at2759"/>
<keyword evidence="3" id="KW-1185">Reference proteome</keyword>
<feature type="region of interest" description="Disordered" evidence="1">
    <location>
        <begin position="146"/>
        <end position="191"/>
    </location>
</feature>
<feature type="compositionally biased region" description="Polar residues" evidence="1">
    <location>
        <begin position="23"/>
        <end position="42"/>
    </location>
</feature>
<organism evidence="2 3">
    <name type="scientific">Moelleriella libera RCEF 2490</name>
    <dbReference type="NCBI Taxonomy" id="1081109"/>
    <lineage>
        <taxon>Eukaryota</taxon>
        <taxon>Fungi</taxon>
        <taxon>Dikarya</taxon>
        <taxon>Ascomycota</taxon>
        <taxon>Pezizomycotina</taxon>
        <taxon>Sordariomycetes</taxon>
        <taxon>Hypocreomycetidae</taxon>
        <taxon>Hypocreales</taxon>
        <taxon>Clavicipitaceae</taxon>
        <taxon>Moelleriella</taxon>
    </lineage>
</organism>
<feature type="compositionally biased region" description="Polar residues" evidence="1">
    <location>
        <begin position="782"/>
        <end position="803"/>
    </location>
</feature>
<feature type="compositionally biased region" description="Polar residues" evidence="1">
    <location>
        <begin position="606"/>
        <end position="616"/>
    </location>
</feature>
<feature type="region of interest" description="Disordered" evidence="1">
    <location>
        <begin position="1"/>
        <end position="66"/>
    </location>
</feature>
<protein>
    <recommendedName>
        <fullName evidence="4">DNA binding domain with preference for A/T rich regions-like protein</fullName>
    </recommendedName>
</protein>
<feature type="compositionally biased region" description="Low complexity" evidence="1">
    <location>
        <begin position="660"/>
        <end position="681"/>
    </location>
</feature>
<sequence length="803" mass="85082">MASSATKRSSPRPDAAAAAAAANSSPAIGTNIPPTHHSNSSPLDARGRPSTPAAASSAGDKITDFPSHNNLDTGFLHEAHWRQCVPSKIQPIADGSQGNFSVLHMGIFTPDPSNRIAAAQKTSEETAAASKAFNEAGYQSLGKLKQRWGEPQGRRPASKGSSSSSLAQDNHPGQPQAVRKRTRPLTPQETKTEQARLLTLLKSLNPVNVVDQLCKGLVYFGGVPLAPPTAEDVAFPASDMGNGPGHVFVGWLSELFPSTSASIANNGSPAGFDSLPAVAAPPPSASHASDDPFAISMDPSPSVPTPADADGASTATPDVTSAPIKKKRGRPKGSKSSKTRSDKGKKHSARRPADGVDYVLSTGDETATDSRDQGIPDVGSAIFVPESLASADAQDSHSSPLKGAGSSAAVPEVRKRGRPKGSKNRVKAEKGEKIGKASATSARDHPSHDLNGPLPGSSLENQTQVSPTRLAPSAPSSQPLGAGVMHHPGANGDPSRKRSLTQQDQQSPLMRMTGIPGMAHRSPELARGIKRARRYADSSQHHHIETAQQAPGGTNTAQAQGLYNDFDFPQGVGGHASHLHHMSTPFFMTPPSPSQPQPDQHALSRPHQNQHQQRPSQGPLPPSPHHMMPNMSTSLHGQGLQNYGPQGVPMTLSSHYDGRAPAPQMSATTASTTPTSQQQQMRSANQPPSSRDGPSPHQNHHQNHHPSHHPSHHSNHQHHHHQQQQQQQQQHHQQQQQQQQQQQPPPPPPPHPHVSIAGSSIGNSAPATPQQSRMGNQFLKPNLSQSIGTPMGSYSTYPHQDYV</sequence>
<feature type="compositionally biased region" description="Pro residues" evidence="1">
    <location>
        <begin position="743"/>
        <end position="752"/>
    </location>
</feature>
<evidence type="ECO:0000313" key="3">
    <source>
        <dbReference type="Proteomes" id="UP000078544"/>
    </source>
</evidence>
<proteinExistence type="predicted"/>
<feature type="compositionally biased region" description="Basic residues" evidence="1">
    <location>
        <begin position="324"/>
        <end position="350"/>
    </location>
</feature>
<feature type="compositionally biased region" description="Basic residues" evidence="1">
    <location>
        <begin position="698"/>
        <end position="722"/>
    </location>
</feature>
<feature type="compositionally biased region" description="Basic and acidic residues" evidence="1">
    <location>
        <begin position="426"/>
        <end position="435"/>
    </location>
</feature>
<feature type="compositionally biased region" description="Polar residues" evidence="1">
    <location>
        <begin position="458"/>
        <end position="467"/>
    </location>
</feature>
<dbReference type="Proteomes" id="UP000078544">
    <property type="component" value="Unassembled WGS sequence"/>
</dbReference>
<dbReference type="AlphaFoldDB" id="A0A168B5I0"/>
<gene>
    <name evidence="2" type="ORF">AAL_04932</name>
</gene>
<evidence type="ECO:0008006" key="4">
    <source>
        <dbReference type="Google" id="ProtNLM"/>
    </source>
</evidence>